<evidence type="ECO:0000313" key="6">
    <source>
        <dbReference type="EMBL" id="OAD62084.1"/>
    </source>
</evidence>
<feature type="compositionally biased region" description="Basic residues" evidence="5">
    <location>
        <begin position="284"/>
        <end position="293"/>
    </location>
</feature>
<dbReference type="GO" id="GO:0003887">
    <property type="term" value="F:DNA-directed DNA polymerase activity"/>
    <property type="evidence" value="ECO:0007669"/>
    <property type="project" value="TreeGrafter"/>
</dbReference>
<comment type="subcellular location">
    <subcellularLocation>
        <location evidence="1">Nucleus</location>
    </subcellularLocation>
</comment>
<dbReference type="Gene3D" id="3.90.1030.20">
    <property type="entry name" value="DNA polymerase delta, p66 (Cdc27) subunit, wHTH domain"/>
    <property type="match status" value="1"/>
</dbReference>
<dbReference type="Pfam" id="PF09507">
    <property type="entry name" value="CDC27"/>
    <property type="match status" value="1"/>
</dbReference>
<dbReference type="GO" id="GO:0043625">
    <property type="term" value="C:delta DNA polymerase complex"/>
    <property type="evidence" value="ECO:0007669"/>
    <property type="project" value="InterPro"/>
</dbReference>
<keyword evidence="7" id="KW-1185">Reference proteome</keyword>
<evidence type="ECO:0000256" key="4">
    <source>
        <dbReference type="ARBA" id="ARBA00023242"/>
    </source>
</evidence>
<dbReference type="GO" id="GO:0006271">
    <property type="term" value="P:DNA strand elongation involved in DNA replication"/>
    <property type="evidence" value="ECO:0007669"/>
    <property type="project" value="TreeGrafter"/>
</dbReference>
<evidence type="ECO:0000256" key="5">
    <source>
        <dbReference type="SAM" id="MobiDB-lite"/>
    </source>
</evidence>
<dbReference type="GO" id="GO:1904161">
    <property type="term" value="P:DNA synthesis involved in UV-damage excision repair"/>
    <property type="evidence" value="ECO:0007669"/>
    <property type="project" value="TreeGrafter"/>
</dbReference>
<feature type="region of interest" description="Disordered" evidence="5">
    <location>
        <begin position="277"/>
        <end position="355"/>
    </location>
</feature>
<keyword evidence="3" id="KW-0235">DNA replication</keyword>
<dbReference type="OrthoDB" id="514823at2759"/>
<evidence type="ECO:0000256" key="3">
    <source>
        <dbReference type="ARBA" id="ARBA00022705"/>
    </source>
</evidence>
<evidence type="ECO:0000256" key="1">
    <source>
        <dbReference type="ARBA" id="ARBA00004123"/>
    </source>
</evidence>
<dbReference type="AlphaFoldDB" id="A0A310SLR3"/>
<evidence type="ECO:0000313" key="7">
    <source>
        <dbReference type="Proteomes" id="UP000250275"/>
    </source>
</evidence>
<reference evidence="6 7" key="1">
    <citation type="submission" date="2015-07" db="EMBL/GenBank/DDBJ databases">
        <title>The genome of Eufriesea mexicana.</title>
        <authorList>
            <person name="Pan H."/>
            <person name="Kapheim K."/>
        </authorList>
    </citation>
    <scope>NUCLEOTIDE SEQUENCE [LARGE SCALE GENOMIC DNA]</scope>
    <source>
        <strain evidence="6">0111107269</strain>
        <tissue evidence="6">Whole body</tissue>
    </source>
</reference>
<accession>A0A310SLR3</accession>
<gene>
    <name evidence="6" type="ORF">WN48_07737</name>
</gene>
<protein>
    <recommendedName>
        <fullName evidence="2">DNA polymerase delta subunit 3</fullName>
    </recommendedName>
</protein>
<dbReference type="PANTHER" id="PTHR17598">
    <property type="entry name" value="DNA POLYMERASE DELTA SUBUNIT 3"/>
    <property type="match status" value="1"/>
</dbReference>
<feature type="region of interest" description="Disordered" evidence="5">
    <location>
        <begin position="384"/>
        <end position="423"/>
    </location>
</feature>
<name>A0A310SLR3_9HYME</name>
<dbReference type="EMBL" id="KQ759893">
    <property type="protein sequence ID" value="OAD62084.1"/>
    <property type="molecule type" value="Genomic_DNA"/>
</dbReference>
<organism evidence="6 7">
    <name type="scientific">Eufriesea mexicana</name>
    <dbReference type="NCBI Taxonomy" id="516756"/>
    <lineage>
        <taxon>Eukaryota</taxon>
        <taxon>Metazoa</taxon>
        <taxon>Ecdysozoa</taxon>
        <taxon>Arthropoda</taxon>
        <taxon>Hexapoda</taxon>
        <taxon>Insecta</taxon>
        <taxon>Pterygota</taxon>
        <taxon>Neoptera</taxon>
        <taxon>Endopterygota</taxon>
        <taxon>Hymenoptera</taxon>
        <taxon>Apocrita</taxon>
        <taxon>Aculeata</taxon>
        <taxon>Apoidea</taxon>
        <taxon>Anthophila</taxon>
        <taxon>Apidae</taxon>
        <taxon>Eufriesea</taxon>
    </lineage>
</organism>
<dbReference type="InterPro" id="IPR019038">
    <property type="entry name" value="POLD3"/>
</dbReference>
<feature type="compositionally biased region" description="Polar residues" evidence="5">
    <location>
        <begin position="412"/>
        <end position="423"/>
    </location>
</feature>
<keyword evidence="4" id="KW-0539">Nucleus</keyword>
<sequence>MFLESLHKYLDIVAGYIFDEDKVVTYKWLSKELEVHVNISKQILWEFWHKYKEEKDFDCTFLLMGILHDNGMRIEVVRSKDLLTAKEKYSKIICKHIYSLQKVLPEIQILGNVENGDIKFSAIKCIENNERSDEEMHIFRWNARSNENKPVLEEKVQSISKTNKVEKENSSEEKQIVKKKNAERKGFDNLFGKASNKQKDPSVPPSSEKMEVVSFDQTKQPSKDVTLKFSKSIKQKDGLSNFLQPSKNQTKIVETVDEDKISSSIEKKITEKTTTLKNNDKQKKTVRGKKRTRSKETNNTVKKRKRITICSDSSGTELSDKEQEQELELPPSPENSSFIRKRSVSPPQVKHENGKRKILKIVDKTFEEDGFLVTKKVHVYKSCSEDESETIEAKEPIVPESRSEVKGKKNSKQTSLTSFFKKL</sequence>
<dbReference type="PANTHER" id="PTHR17598:SF13">
    <property type="entry name" value="DNA POLYMERASE DELTA SUBUNIT 3"/>
    <property type="match status" value="1"/>
</dbReference>
<evidence type="ECO:0000256" key="2">
    <source>
        <dbReference type="ARBA" id="ARBA00017589"/>
    </source>
</evidence>
<dbReference type="GO" id="GO:0006297">
    <property type="term" value="P:nucleotide-excision repair, DNA gap filling"/>
    <property type="evidence" value="ECO:0007669"/>
    <property type="project" value="TreeGrafter"/>
</dbReference>
<dbReference type="InterPro" id="IPR041913">
    <property type="entry name" value="POLD3_sf"/>
</dbReference>
<proteinExistence type="predicted"/>
<dbReference type="Proteomes" id="UP000250275">
    <property type="component" value="Unassembled WGS sequence"/>
</dbReference>
<feature type="region of interest" description="Disordered" evidence="5">
    <location>
        <begin position="187"/>
        <end position="221"/>
    </location>
</feature>
<feature type="compositionally biased region" description="Basic and acidic residues" evidence="5">
    <location>
        <begin position="391"/>
        <end position="407"/>
    </location>
</feature>